<evidence type="ECO:0000256" key="3">
    <source>
        <dbReference type="ARBA" id="ARBA00022801"/>
    </source>
</evidence>
<evidence type="ECO:0000259" key="4">
    <source>
        <dbReference type="Pfam" id="PF02902"/>
    </source>
</evidence>
<dbReference type="GO" id="GO:0019783">
    <property type="term" value="F:ubiquitin-like protein peptidase activity"/>
    <property type="evidence" value="ECO:0007669"/>
    <property type="project" value="UniProtKB-ARBA"/>
</dbReference>
<dbReference type="GO" id="GO:0006508">
    <property type="term" value="P:proteolysis"/>
    <property type="evidence" value="ECO:0007669"/>
    <property type="project" value="UniProtKB-KW"/>
</dbReference>
<dbReference type="Proteomes" id="UP000070700">
    <property type="component" value="Unassembled WGS sequence"/>
</dbReference>
<dbReference type="GO" id="GO:0008234">
    <property type="term" value="F:cysteine-type peptidase activity"/>
    <property type="evidence" value="ECO:0007669"/>
    <property type="project" value="InterPro"/>
</dbReference>
<evidence type="ECO:0000313" key="6">
    <source>
        <dbReference type="Proteomes" id="UP000070700"/>
    </source>
</evidence>
<dbReference type="AlphaFoldDB" id="A0A132B858"/>
<feature type="domain" description="Ubiquitin-like protease family profile" evidence="4">
    <location>
        <begin position="13"/>
        <end position="136"/>
    </location>
</feature>
<dbReference type="RefSeq" id="XP_018062906.1">
    <property type="nucleotide sequence ID" value="XM_018223208.1"/>
</dbReference>
<accession>A0A132B858</accession>
<gene>
    <name evidence="5" type="ORF">LY89DRAFT_788914</name>
</gene>
<dbReference type="GeneID" id="28832934"/>
<dbReference type="OrthoDB" id="1939479at2759"/>
<dbReference type="InterPro" id="IPR038765">
    <property type="entry name" value="Papain-like_cys_pep_sf"/>
</dbReference>
<dbReference type="SUPFAM" id="SSF54001">
    <property type="entry name" value="Cysteine proteinases"/>
    <property type="match status" value="1"/>
</dbReference>
<keyword evidence="2" id="KW-0645">Protease</keyword>
<evidence type="ECO:0000256" key="2">
    <source>
        <dbReference type="ARBA" id="ARBA00022670"/>
    </source>
</evidence>
<sequence>MTHTPEGLACLTRTRLSTSQFWKLRYLFVPISFTPTHQNDAHVAVCAISPEAKLVDYVCSGGDSGLPDSPRSDGSNCIPAVFAWLAEYIGNEEGSAFVPSEWRLRTSAGRLQNLWRGDCGIYTVTHALALAFGYGFGEKVGAFPRDHQHRIIKRRKRYVQDLMFGGFSLYEEGASNLQYYPLIDAKPKALEEEDFESLPQSVLSKLPKWLRPRHPCYEKCPNKTVLKLHCQRNIKLYPGYDAPSVSGKGITLEKFIGWVEDMDDRRAEKIREISKAGCRVEWIDPRSSNQRVTPRHALWVK</sequence>
<organism evidence="5 6">
    <name type="scientific">Mollisia scopiformis</name>
    <name type="common">Conifer needle endophyte fungus</name>
    <name type="synonym">Phialocephala scopiformis</name>
    <dbReference type="NCBI Taxonomy" id="149040"/>
    <lineage>
        <taxon>Eukaryota</taxon>
        <taxon>Fungi</taxon>
        <taxon>Dikarya</taxon>
        <taxon>Ascomycota</taxon>
        <taxon>Pezizomycotina</taxon>
        <taxon>Leotiomycetes</taxon>
        <taxon>Helotiales</taxon>
        <taxon>Mollisiaceae</taxon>
        <taxon>Mollisia</taxon>
    </lineage>
</organism>
<dbReference type="InParanoid" id="A0A132B858"/>
<dbReference type="EMBL" id="KQ947435">
    <property type="protein sequence ID" value="KUJ08551.1"/>
    <property type="molecule type" value="Genomic_DNA"/>
</dbReference>
<proteinExistence type="inferred from homology"/>
<evidence type="ECO:0000313" key="5">
    <source>
        <dbReference type="EMBL" id="KUJ08551.1"/>
    </source>
</evidence>
<name>A0A132B858_MOLSC</name>
<dbReference type="Gene3D" id="3.40.395.10">
    <property type="entry name" value="Adenoviral Proteinase, Chain A"/>
    <property type="match status" value="1"/>
</dbReference>
<keyword evidence="6" id="KW-1185">Reference proteome</keyword>
<evidence type="ECO:0000256" key="1">
    <source>
        <dbReference type="ARBA" id="ARBA00005234"/>
    </source>
</evidence>
<dbReference type="InterPro" id="IPR003653">
    <property type="entry name" value="Peptidase_C48_C"/>
</dbReference>
<dbReference type="KEGG" id="psco:LY89DRAFT_788914"/>
<comment type="similarity">
    <text evidence="1">Belongs to the peptidase C48 family.</text>
</comment>
<protein>
    <recommendedName>
        <fullName evidence="4">Ubiquitin-like protease family profile domain-containing protein</fullName>
    </recommendedName>
</protein>
<keyword evidence="3" id="KW-0378">Hydrolase</keyword>
<reference evidence="5 6" key="1">
    <citation type="submission" date="2015-10" db="EMBL/GenBank/DDBJ databases">
        <title>Full genome of DAOMC 229536 Phialocephala scopiformis, a fungal endophyte of spruce producing the potent anti-insectan compound rugulosin.</title>
        <authorList>
            <consortium name="DOE Joint Genome Institute"/>
            <person name="Walker A.K."/>
            <person name="Frasz S.L."/>
            <person name="Seifert K.A."/>
            <person name="Miller J.D."/>
            <person name="Mondo S.J."/>
            <person name="Labutti K."/>
            <person name="Lipzen A."/>
            <person name="Dockter R."/>
            <person name="Kennedy M."/>
            <person name="Grigoriev I.V."/>
            <person name="Spatafora J.W."/>
        </authorList>
    </citation>
    <scope>NUCLEOTIDE SEQUENCE [LARGE SCALE GENOMIC DNA]</scope>
    <source>
        <strain evidence="5 6">CBS 120377</strain>
    </source>
</reference>
<dbReference type="Pfam" id="PF02902">
    <property type="entry name" value="Peptidase_C48"/>
    <property type="match status" value="1"/>
</dbReference>